<comment type="caution">
    <text evidence="8">The sequence shown here is derived from an EMBL/GenBank/DDBJ whole genome shotgun (WGS) entry which is preliminary data.</text>
</comment>
<dbReference type="PROSITE" id="PS51093">
    <property type="entry name" value="PTS_EIIA_TYPE_1"/>
    <property type="match status" value="1"/>
</dbReference>
<keyword evidence="2" id="KW-0813">Transport</keyword>
<evidence type="ECO:0000256" key="6">
    <source>
        <dbReference type="ARBA" id="ARBA00022777"/>
    </source>
</evidence>
<feature type="domain" description="PTS EIIA type-1" evidence="7">
    <location>
        <begin position="21"/>
        <end position="125"/>
    </location>
</feature>
<keyword evidence="6" id="KW-0418">Kinase</keyword>
<dbReference type="PANTHER" id="PTHR45008">
    <property type="entry name" value="PTS SYSTEM GLUCOSE-SPECIFIC EIIA COMPONENT"/>
    <property type="match status" value="1"/>
</dbReference>
<reference evidence="8" key="1">
    <citation type="submission" date="2020-10" db="EMBL/GenBank/DDBJ databases">
        <title>Diversity and distribution of actinomycetes associated with coral in the coast of Hainan.</title>
        <authorList>
            <person name="Li F."/>
        </authorList>
    </citation>
    <scope>NUCLEOTIDE SEQUENCE</scope>
    <source>
        <strain evidence="8">HNM0983</strain>
    </source>
</reference>
<dbReference type="SUPFAM" id="SSF51261">
    <property type="entry name" value="Duplicated hybrid motif"/>
    <property type="match status" value="1"/>
</dbReference>
<evidence type="ECO:0000256" key="5">
    <source>
        <dbReference type="ARBA" id="ARBA00022683"/>
    </source>
</evidence>
<proteinExistence type="predicted"/>
<dbReference type="AlphaFoldDB" id="A0A929FYH8"/>
<dbReference type="EMBL" id="JADEYC010000005">
    <property type="protein sequence ID" value="MBE9373404.1"/>
    <property type="molecule type" value="Genomic_DNA"/>
</dbReference>
<evidence type="ECO:0000313" key="8">
    <source>
        <dbReference type="EMBL" id="MBE9373404.1"/>
    </source>
</evidence>
<dbReference type="Pfam" id="PF00358">
    <property type="entry name" value="PTS_EIIA_1"/>
    <property type="match status" value="1"/>
</dbReference>
<name>A0A929FYH8_9PSEU</name>
<keyword evidence="9" id="KW-1185">Reference proteome</keyword>
<dbReference type="InterPro" id="IPR001127">
    <property type="entry name" value="PTS_EIIA_1_perm"/>
</dbReference>
<keyword evidence="3 8" id="KW-0762">Sugar transport</keyword>
<evidence type="ECO:0000256" key="3">
    <source>
        <dbReference type="ARBA" id="ARBA00022597"/>
    </source>
</evidence>
<dbReference type="PROSITE" id="PS00371">
    <property type="entry name" value="PTS_EIIA_TYPE_1_HIS"/>
    <property type="match status" value="1"/>
</dbReference>
<protein>
    <submittedName>
        <fullName evidence="8">PTS glucose transporter subunit IIA</fullName>
    </submittedName>
</protein>
<keyword evidence="5" id="KW-0598">Phosphotransferase system</keyword>
<evidence type="ECO:0000256" key="1">
    <source>
        <dbReference type="ARBA" id="ARBA00004496"/>
    </source>
</evidence>
<accession>A0A929FYH8</accession>
<dbReference type="GO" id="GO:0009401">
    <property type="term" value="P:phosphoenolpyruvate-dependent sugar phosphotransferase system"/>
    <property type="evidence" value="ECO:0007669"/>
    <property type="project" value="UniProtKB-KW"/>
</dbReference>
<dbReference type="RefSeq" id="WP_193926854.1">
    <property type="nucleotide sequence ID" value="NZ_JADEYC010000005.1"/>
</dbReference>
<dbReference type="InterPro" id="IPR011055">
    <property type="entry name" value="Dup_hybrid_motif"/>
</dbReference>
<dbReference type="NCBIfam" id="TIGR00830">
    <property type="entry name" value="PTBA"/>
    <property type="match status" value="1"/>
</dbReference>
<gene>
    <name evidence="8" type="ORF">IQ251_02980</name>
</gene>
<dbReference type="Gene3D" id="2.70.70.10">
    <property type="entry name" value="Glucose Permease (Domain IIA)"/>
    <property type="match status" value="1"/>
</dbReference>
<comment type="subcellular location">
    <subcellularLocation>
        <location evidence="1">Cytoplasm</location>
    </subcellularLocation>
</comment>
<keyword evidence="4" id="KW-0808">Transferase</keyword>
<sequence>MSREVGSPVDGLVVALSEVPDPVFSQAMVGPGAAVTPRGGRQDALAPVAGTVSTLHPHAFVISTPEGTGILVHLGIDTVKLRGEGFALHVSEGDAVVAGQPVVSWDPGSVEQQGFSAVCPVVVLDVAPEALGDLREGSPVVAGDPLFALEA</sequence>
<dbReference type="Proteomes" id="UP000598360">
    <property type="component" value="Unassembled WGS sequence"/>
</dbReference>
<dbReference type="InterPro" id="IPR050890">
    <property type="entry name" value="PTS_EIIA_component"/>
</dbReference>
<evidence type="ECO:0000256" key="2">
    <source>
        <dbReference type="ARBA" id="ARBA00022448"/>
    </source>
</evidence>
<organism evidence="8 9">
    <name type="scientific">Saccharopolyspora montiporae</name>
    <dbReference type="NCBI Taxonomy" id="2781240"/>
    <lineage>
        <taxon>Bacteria</taxon>
        <taxon>Bacillati</taxon>
        <taxon>Actinomycetota</taxon>
        <taxon>Actinomycetes</taxon>
        <taxon>Pseudonocardiales</taxon>
        <taxon>Pseudonocardiaceae</taxon>
        <taxon>Saccharopolyspora</taxon>
    </lineage>
</organism>
<evidence type="ECO:0000259" key="7">
    <source>
        <dbReference type="PROSITE" id="PS51093"/>
    </source>
</evidence>
<evidence type="ECO:0000256" key="4">
    <source>
        <dbReference type="ARBA" id="ARBA00022679"/>
    </source>
</evidence>
<dbReference type="PANTHER" id="PTHR45008:SF1">
    <property type="entry name" value="PTS SYSTEM GLUCOSE-SPECIFIC EIIA COMPONENT"/>
    <property type="match status" value="1"/>
</dbReference>
<evidence type="ECO:0000313" key="9">
    <source>
        <dbReference type="Proteomes" id="UP000598360"/>
    </source>
</evidence>
<dbReference type="GO" id="GO:0005737">
    <property type="term" value="C:cytoplasm"/>
    <property type="evidence" value="ECO:0007669"/>
    <property type="project" value="UniProtKB-SubCell"/>
</dbReference>
<dbReference type="GO" id="GO:0016301">
    <property type="term" value="F:kinase activity"/>
    <property type="evidence" value="ECO:0007669"/>
    <property type="project" value="UniProtKB-KW"/>
</dbReference>